<feature type="transmembrane region" description="Helical" evidence="1">
    <location>
        <begin position="161"/>
        <end position="178"/>
    </location>
</feature>
<gene>
    <name evidence="2" type="ORF">NF557_06965</name>
</gene>
<feature type="transmembrane region" description="Helical" evidence="1">
    <location>
        <begin position="23"/>
        <end position="44"/>
    </location>
</feature>
<keyword evidence="1" id="KW-0812">Transmembrane</keyword>
<keyword evidence="1" id="KW-1133">Transmembrane helix</keyword>
<evidence type="ECO:0000256" key="1">
    <source>
        <dbReference type="SAM" id="Phobius"/>
    </source>
</evidence>
<dbReference type="RefSeq" id="WP_252622985.1">
    <property type="nucleotide sequence ID" value="NZ_CP099490.1"/>
</dbReference>
<dbReference type="EMBL" id="CP099490">
    <property type="protein sequence ID" value="USQ77637.1"/>
    <property type="molecule type" value="Genomic_DNA"/>
</dbReference>
<proteinExistence type="predicted"/>
<evidence type="ECO:0000313" key="2">
    <source>
        <dbReference type="EMBL" id="USQ77637.1"/>
    </source>
</evidence>
<protein>
    <submittedName>
        <fullName evidence="2">Uncharacterized protein</fullName>
    </submittedName>
</protein>
<dbReference type="Proteomes" id="UP001056535">
    <property type="component" value="Chromosome"/>
</dbReference>
<organism evidence="2 3">
    <name type="scientific">Ornithinimicrobium cryptoxanthini</name>
    <dbReference type="NCBI Taxonomy" id="2934161"/>
    <lineage>
        <taxon>Bacteria</taxon>
        <taxon>Bacillati</taxon>
        <taxon>Actinomycetota</taxon>
        <taxon>Actinomycetes</taxon>
        <taxon>Micrococcales</taxon>
        <taxon>Ornithinimicrobiaceae</taxon>
        <taxon>Ornithinimicrobium</taxon>
    </lineage>
</organism>
<name>A0ABY4YNA7_9MICO</name>
<accession>A0ABY4YNA7</accession>
<sequence length="235" mass="25176">MATSTVAPGGVGAKREGVNAWQVARWLTLVLYAVTLLGVAVGGARTASVEDLQAALQQGAVDQVRVVGALDGPGGYSDAVQGVSTVRLEWQDGWHRSVAEIWQVSSLEELRSQGFDETSRDYIIGDVGQELRRIAPGVEIVSAEWPNGIYGSFGGWEVRGAYAYLPMALLVACLIVLVNSPQPRLATRWGWAWLMLSPTILVAAPAYLILGARGQLPGRRRLNGIVAFLIVGLLL</sequence>
<feature type="transmembrane region" description="Helical" evidence="1">
    <location>
        <begin position="190"/>
        <end position="210"/>
    </location>
</feature>
<reference evidence="2" key="1">
    <citation type="submission" date="2022-06" db="EMBL/GenBank/DDBJ databases">
        <title>Ornithinimicrobium JY.X270.</title>
        <authorList>
            <person name="Huang Y."/>
        </authorList>
    </citation>
    <scope>NUCLEOTIDE SEQUENCE</scope>
    <source>
        <strain evidence="2">JY.X270</strain>
    </source>
</reference>
<keyword evidence="1" id="KW-0472">Membrane</keyword>
<keyword evidence="3" id="KW-1185">Reference proteome</keyword>
<evidence type="ECO:0000313" key="3">
    <source>
        <dbReference type="Proteomes" id="UP001056535"/>
    </source>
</evidence>